<evidence type="ECO:0000256" key="1">
    <source>
        <dbReference type="SAM" id="Coils"/>
    </source>
</evidence>
<geneLocation type="plasmid" evidence="2 3">
    <name>pDGEO02</name>
</geneLocation>
<dbReference type="RefSeq" id="WP_012173298.1">
    <property type="nucleotide sequence ID" value="NC_009939.1"/>
</dbReference>
<evidence type="ECO:0000313" key="3">
    <source>
        <dbReference type="Proteomes" id="UP000002431"/>
    </source>
</evidence>
<dbReference type="KEGG" id="dge:Dgeo_3048"/>
<feature type="coiled-coil region" evidence="1">
    <location>
        <begin position="143"/>
        <end position="170"/>
    </location>
</feature>
<dbReference type="EMBL" id="CP000856">
    <property type="protein sequence ID" value="ABW35089.1"/>
    <property type="molecule type" value="Genomic_DNA"/>
</dbReference>
<keyword evidence="3" id="KW-1185">Reference proteome</keyword>
<organism evidence="2 3">
    <name type="scientific">Deinococcus geothermalis (strain DSM 11300 / CIP 105573 / AG-3a)</name>
    <dbReference type="NCBI Taxonomy" id="319795"/>
    <lineage>
        <taxon>Bacteria</taxon>
        <taxon>Thermotogati</taxon>
        <taxon>Deinococcota</taxon>
        <taxon>Deinococci</taxon>
        <taxon>Deinococcales</taxon>
        <taxon>Deinococcaceae</taxon>
        <taxon>Deinococcus</taxon>
    </lineage>
</organism>
<keyword evidence="2" id="KW-0614">Plasmid</keyword>
<protein>
    <submittedName>
        <fullName evidence="2">Uncharacterized protein</fullName>
    </submittedName>
</protein>
<dbReference type="HOGENOM" id="CLU_1218175_0_0_0"/>
<reference evidence="2" key="1">
    <citation type="submission" date="2007-10" db="EMBL/GenBank/DDBJ databases">
        <title>Complete sequence of Plasmid2 pDGEO02 of Deinococcus geothermalis DSM 11300.</title>
        <authorList>
            <consortium name="US DOE Joint Genome Institute"/>
            <person name="Copeland A."/>
            <person name="Lucas S."/>
            <person name="Lapidus A."/>
            <person name="Barry K."/>
            <person name="Detter J.C."/>
            <person name="Glavina del Rio T."/>
            <person name="Hammon N."/>
            <person name="Israni S."/>
            <person name="Dalin E."/>
            <person name="Tice H."/>
            <person name="Pitluck S."/>
            <person name="Brettin T."/>
            <person name="Bruce D."/>
            <person name="Han C."/>
            <person name="Tapia R."/>
            <person name="Saunders E."/>
            <person name="Gilna P."/>
            <person name="Schmutz J."/>
            <person name="Larimer F."/>
            <person name="Land M."/>
            <person name="Hauser L."/>
            <person name="Kyrpides N."/>
            <person name="Kim E."/>
            <person name="Daly M.J."/>
            <person name="Fredrickson J.K."/>
            <person name="Makarova K.S."/>
            <person name="Gaidamakova E.K."/>
            <person name="Zhai M."/>
            <person name="Richardson P."/>
        </authorList>
    </citation>
    <scope>NUCLEOTIDE SEQUENCE [LARGE SCALE GENOMIC DNA]</scope>
    <source>
        <strain evidence="2">DSM 11300</strain>
        <plasmid evidence="2">pDGEO02</plasmid>
    </source>
</reference>
<dbReference type="Proteomes" id="UP000002431">
    <property type="component" value="Plasmid pDGEO02"/>
</dbReference>
<name>A8ZRI0_DEIGD</name>
<proteinExistence type="predicted"/>
<keyword evidence="1" id="KW-0175">Coiled coil</keyword>
<sequence length="227" mass="24849">MKNPVLSARIAELRSHMKPPPDDEAQAAANRLEAETHAAYLTRVLRDAGESSPEVQILPETLIGPCAVADIAGYPLIASSAYGGTRSLTLMPRSYQGVQDLMAVPSVESLAVQGDPDRYARPDEFGRLLPGDPESPIYHVSALEQARQALAEHERERELRRRDEEAHERDLRARFTGLQYDLATTPMFGGVTFRDWLAGMLCSGSAVAAATAISEADQLIRQLRSQP</sequence>
<dbReference type="AlphaFoldDB" id="A8ZRI0"/>
<gene>
    <name evidence="2" type="ORF">Dgeo_3048</name>
</gene>
<accession>A8ZRI0</accession>
<evidence type="ECO:0000313" key="2">
    <source>
        <dbReference type="EMBL" id="ABW35089.1"/>
    </source>
</evidence>